<protein>
    <submittedName>
        <fullName evidence="1">Uncharacterized protein</fullName>
    </submittedName>
</protein>
<evidence type="ECO:0000313" key="1">
    <source>
        <dbReference type="EMBL" id="CAI9545026.1"/>
    </source>
</evidence>
<comment type="caution">
    <text evidence="1">The sequence shown here is derived from an EMBL/GenBank/DDBJ whole genome shotgun (WGS) entry which is preliminary data.</text>
</comment>
<name>A0ABN9BC62_9NEOB</name>
<dbReference type="Proteomes" id="UP001162483">
    <property type="component" value="Unassembled WGS sequence"/>
</dbReference>
<gene>
    <name evidence="1" type="ORF">SPARVUS_LOCUS2585214</name>
</gene>
<sequence length="46" mass="5134">MCPRYRLTIHKKHPLLAHAHLAPGCPSPAPTLQKLGRQRAAGLRNR</sequence>
<organism evidence="1 2">
    <name type="scientific">Staurois parvus</name>
    <dbReference type="NCBI Taxonomy" id="386267"/>
    <lineage>
        <taxon>Eukaryota</taxon>
        <taxon>Metazoa</taxon>
        <taxon>Chordata</taxon>
        <taxon>Craniata</taxon>
        <taxon>Vertebrata</taxon>
        <taxon>Euteleostomi</taxon>
        <taxon>Amphibia</taxon>
        <taxon>Batrachia</taxon>
        <taxon>Anura</taxon>
        <taxon>Neobatrachia</taxon>
        <taxon>Ranoidea</taxon>
        <taxon>Ranidae</taxon>
        <taxon>Staurois</taxon>
    </lineage>
</organism>
<dbReference type="EMBL" id="CATNWA010003299">
    <property type="protein sequence ID" value="CAI9545026.1"/>
    <property type="molecule type" value="Genomic_DNA"/>
</dbReference>
<reference evidence="1" key="1">
    <citation type="submission" date="2023-05" db="EMBL/GenBank/DDBJ databases">
        <authorList>
            <person name="Stuckert A."/>
        </authorList>
    </citation>
    <scope>NUCLEOTIDE SEQUENCE</scope>
</reference>
<proteinExistence type="predicted"/>
<evidence type="ECO:0000313" key="2">
    <source>
        <dbReference type="Proteomes" id="UP001162483"/>
    </source>
</evidence>
<accession>A0ABN9BC62</accession>
<keyword evidence="2" id="KW-1185">Reference proteome</keyword>